<sequence length="340" mass="38151">MASTQYPLDKGFLIAAWLEALCYGCFFVVFFISVYIHFGFRKGRGLHNNIMFSGSVLMFIIATMHISINVFRLLRAYADFRLAPGGPVGYLGTLSRWDHIMKDTLYATQSMVGDAAAIYRCWILWNRDYRVIVLPASLLMVTIGAGFYTTDVLYAREDPHATIFDPTLCKFFSLFFSIAVIQNIFTTGLMAWRLWQGEHRIAGHRLGGSTLMPILRILVESAALYLFVEILLLATYAVGSSVQHIIIETVTPIAVSSRATLDIVLNLPFPQGLTFGLITIRINLRSQKRIANMTTEIEGSHVQTLGSMPMRRIVIGRQVDQIDDTESRYGKETGLGESEP</sequence>
<dbReference type="OrthoDB" id="3354175at2759"/>
<keyword evidence="3" id="KW-1185">Reference proteome</keyword>
<gene>
    <name evidence="2" type="ORF">MVEN_01842500</name>
</gene>
<organism evidence="2 3">
    <name type="scientific">Mycena venus</name>
    <dbReference type="NCBI Taxonomy" id="2733690"/>
    <lineage>
        <taxon>Eukaryota</taxon>
        <taxon>Fungi</taxon>
        <taxon>Dikarya</taxon>
        <taxon>Basidiomycota</taxon>
        <taxon>Agaricomycotina</taxon>
        <taxon>Agaricomycetes</taxon>
        <taxon>Agaricomycetidae</taxon>
        <taxon>Agaricales</taxon>
        <taxon>Marasmiineae</taxon>
        <taxon>Mycenaceae</taxon>
        <taxon>Mycena</taxon>
    </lineage>
</organism>
<dbReference type="Proteomes" id="UP000620124">
    <property type="component" value="Unassembled WGS sequence"/>
</dbReference>
<feature type="transmembrane region" description="Helical" evidence="1">
    <location>
        <begin position="170"/>
        <end position="192"/>
    </location>
</feature>
<dbReference type="AlphaFoldDB" id="A0A8H7CP94"/>
<protein>
    <submittedName>
        <fullName evidence="2">Uncharacterized protein</fullName>
    </submittedName>
</protein>
<keyword evidence="1" id="KW-0812">Transmembrane</keyword>
<comment type="caution">
    <text evidence="2">The sequence shown here is derived from an EMBL/GenBank/DDBJ whole genome shotgun (WGS) entry which is preliminary data.</text>
</comment>
<reference evidence="2" key="1">
    <citation type="submission" date="2020-05" db="EMBL/GenBank/DDBJ databases">
        <title>Mycena genomes resolve the evolution of fungal bioluminescence.</title>
        <authorList>
            <person name="Tsai I.J."/>
        </authorList>
    </citation>
    <scope>NUCLEOTIDE SEQUENCE</scope>
    <source>
        <strain evidence="2">CCC161011</strain>
    </source>
</reference>
<feature type="transmembrane region" description="Helical" evidence="1">
    <location>
        <begin position="12"/>
        <end position="38"/>
    </location>
</feature>
<name>A0A8H7CP94_9AGAR</name>
<proteinExistence type="predicted"/>
<keyword evidence="1" id="KW-1133">Transmembrane helix</keyword>
<evidence type="ECO:0000256" key="1">
    <source>
        <dbReference type="SAM" id="Phobius"/>
    </source>
</evidence>
<accession>A0A8H7CP94</accession>
<feature type="transmembrane region" description="Helical" evidence="1">
    <location>
        <begin position="213"/>
        <end position="238"/>
    </location>
</feature>
<evidence type="ECO:0000313" key="2">
    <source>
        <dbReference type="EMBL" id="KAF7342523.1"/>
    </source>
</evidence>
<feature type="transmembrane region" description="Helical" evidence="1">
    <location>
        <begin position="129"/>
        <end position="150"/>
    </location>
</feature>
<dbReference type="EMBL" id="JACAZI010000017">
    <property type="protein sequence ID" value="KAF7342523.1"/>
    <property type="molecule type" value="Genomic_DNA"/>
</dbReference>
<feature type="transmembrane region" description="Helical" evidence="1">
    <location>
        <begin position="50"/>
        <end position="71"/>
    </location>
</feature>
<evidence type="ECO:0000313" key="3">
    <source>
        <dbReference type="Proteomes" id="UP000620124"/>
    </source>
</evidence>
<keyword evidence="1" id="KW-0472">Membrane</keyword>